<reference evidence="2 3" key="1">
    <citation type="submission" date="2020-02" db="EMBL/GenBank/DDBJ databases">
        <title>Genomic and physiological characterization of two novel Nitrospinaceae genera.</title>
        <authorList>
            <person name="Mueller A.J."/>
            <person name="Jung M.-Y."/>
            <person name="Strachan C.R."/>
            <person name="Herbold C.W."/>
            <person name="Kirkegaard R.H."/>
            <person name="Daims H."/>
        </authorList>
    </citation>
    <scope>NUCLEOTIDE SEQUENCE [LARGE SCALE GENOMIC DNA]</scope>
    <source>
        <strain evidence="2">EB</strain>
    </source>
</reference>
<dbReference type="Proteomes" id="UP000594688">
    <property type="component" value="Chromosome"/>
</dbReference>
<organism evidence="2 3">
    <name type="scientific">Candidatus Nitronauta litoralis</name>
    <dbReference type="NCBI Taxonomy" id="2705533"/>
    <lineage>
        <taxon>Bacteria</taxon>
        <taxon>Pseudomonadati</taxon>
        <taxon>Nitrospinota/Tectimicrobiota group</taxon>
        <taxon>Nitrospinota</taxon>
        <taxon>Nitrospinia</taxon>
        <taxon>Nitrospinales</taxon>
        <taxon>Nitrospinaceae</taxon>
        <taxon>Candidatus Nitronauta</taxon>
    </lineage>
</organism>
<keyword evidence="2" id="KW-0378">Hydrolase</keyword>
<dbReference type="EMBL" id="CP048685">
    <property type="protein sequence ID" value="QPJ62230.1"/>
    <property type="molecule type" value="Genomic_DNA"/>
</dbReference>
<gene>
    <name evidence="2" type="ORF">G3M70_10245</name>
</gene>
<evidence type="ECO:0000313" key="2">
    <source>
        <dbReference type="EMBL" id="QPJ62230.1"/>
    </source>
</evidence>
<proteinExistence type="predicted"/>
<protein>
    <submittedName>
        <fullName evidence="2">Phosphodiester glycosidase family protein</fullName>
    </submittedName>
</protein>
<evidence type="ECO:0000313" key="3">
    <source>
        <dbReference type="Proteomes" id="UP000594688"/>
    </source>
</evidence>
<dbReference type="GO" id="GO:0016798">
    <property type="term" value="F:hydrolase activity, acting on glycosyl bonds"/>
    <property type="evidence" value="ECO:0007669"/>
    <property type="project" value="UniProtKB-KW"/>
</dbReference>
<sequence length="257" mass="29206">MPQNWENIEPGLEMASFPAPGIVRPATAASIRVLRIDPSRFEFRLLNASRKKGGKPLSARQWSRRHELVAAINASMYQRDHMTSVSYMKSGKHVNNTWFSKDKALLAFDPQSPALPPVQILDRDCQDVKQLRKQYQSLVQSIRMVSCDRKNVWEQQKRKKWSVAAIGEDLQGRILFIHSRVPTSVHDLIEHLLKLKTIQLKRAMYVEGGPEAQLFVNAGESKQEFVGTFKNSRPESTGNTIAWPIPNVIGVVRKPVK</sequence>
<dbReference type="InterPro" id="IPR018711">
    <property type="entry name" value="NAGPA"/>
</dbReference>
<dbReference type="KEGG" id="nli:G3M70_10245"/>
<keyword evidence="2" id="KW-0326">Glycosidase</keyword>
<name>A0A7T0BWI0_9BACT</name>
<accession>A0A7T0BWI0</accession>
<dbReference type="AlphaFoldDB" id="A0A7T0BWI0"/>
<dbReference type="Pfam" id="PF09992">
    <property type="entry name" value="NAGPA"/>
    <property type="match status" value="1"/>
</dbReference>
<feature type="domain" description="Phosphodiester glycosidase" evidence="1">
    <location>
        <begin position="67"/>
        <end position="252"/>
    </location>
</feature>
<evidence type="ECO:0000259" key="1">
    <source>
        <dbReference type="Pfam" id="PF09992"/>
    </source>
</evidence>